<dbReference type="PROSITE" id="PS00678">
    <property type="entry name" value="WD_REPEATS_1"/>
    <property type="match status" value="1"/>
</dbReference>
<dbReference type="Gene3D" id="2.130.10.10">
    <property type="entry name" value="YVTN repeat-like/Quinoprotein amine dehydrogenase"/>
    <property type="match status" value="1"/>
</dbReference>
<feature type="repeat" description="WD" evidence="3">
    <location>
        <begin position="218"/>
        <end position="259"/>
    </location>
</feature>
<accession>A0A9P1GKX0</accession>
<dbReference type="PANTHER" id="PTHR19857:SF8">
    <property type="entry name" value="ANGIO-ASSOCIATED MIGRATORY CELL PROTEIN"/>
    <property type="match status" value="1"/>
</dbReference>
<dbReference type="SUPFAM" id="SSF56112">
    <property type="entry name" value="Protein kinase-like (PK-like)"/>
    <property type="match status" value="1"/>
</dbReference>
<dbReference type="EMBL" id="CAMXCT020006346">
    <property type="protein sequence ID" value="CAL1167819.1"/>
    <property type="molecule type" value="Genomic_DNA"/>
</dbReference>
<evidence type="ECO:0000259" key="5">
    <source>
        <dbReference type="Pfam" id="PF03109"/>
    </source>
</evidence>
<evidence type="ECO:0000256" key="4">
    <source>
        <dbReference type="SAM" id="MobiDB-lite"/>
    </source>
</evidence>
<dbReference type="SUPFAM" id="SSF50978">
    <property type="entry name" value="WD40 repeat-like"/>
    <property type="match status" value="1"/>
</dbReference>
<dbReference type="InterPro" id="IPR020472">
    <property type="entry name" value="WD40_PAC1"/>
</dbReference>
<dbReference type="CDD" id="cd05121">
    <property type="entry name" value="ABC1_ADCK3-like"/>
    <property type="match status" value="1"/>
</dbReference>
<comment type="caution">
    <text evidence="6">The sequence shown here is derived from an EMBL/GenBank/DDBJ whole genome shotgun (WGS) entry which is preliminary data.</text>
</comment>
<feature type="repeat" description="WD" evidence="3">
    <location>
        <begin position="134"/>
        <end position="175"/>
    </location>
</feature>
<dbReference type="CDD" id="cd00200">
    <property type="entry name" value="WD40"/>
    <property type="match status" value="1"/>
</dbReference>
<dbReference type="InterPro" id="IPR011009">
    <property type="entry name" value="Kinase-like_dom_sf"/>
</dbReference>
<dbReference type="SMART" id="SM00320">
    <property type="entry name" value="WD40"/>
    <property type="match status" value="8"/>
</dbReference>
<feature type="non-terminal residue" evidence="6">
    <location>
        <position position="1"/>
    </location>
</feature>
<evidence type="ECO:0000256" key="3">
    <source>
        <dbReference type="PROSITE-ProRule" id="PRU00221"/>
    </source>
</evidence>
<dbReference type="PROSITE" id="PS50082">
    <property type="entry name" value="WD_REPEATS_2"/>
    <property type="match status" value="4"/>
</dbReference>
<dbReference type="Pfam" id="PF00400">
    <property type="entry name" value="WD40"/>
    <property type="match status" value="6"/>
</dbReference>
<dbReference type="PRINTS" id="PR00320">
    <property type="entry name" value="GPROTEINBRPT"/>
</dbReference>
<evidence type="ECO:0000256" key="1">
    <source>
        <dbReference type="ARBA" id="ARBA00022574"/>
    </source>
</evidence>
<dbReference type="InterPro" id="IPR019775">
    <property type="entry name" value="WD40_repeat_CS"/>
</dbReference>
<dbReference type="AlphaFoldDB" id="A0A9P1GKX0"/>
<dbReference type="InterPro" id="IPR004147">
    <property type="entry name" value="ABC1_dom"/>
</dbReference>
<dbReference type="InterPro" id="IPR051179">
    <property type="entry name" value="WD_repeat_multifunction"/>
</dbReference>
<organism evidence="6">
    <name type="scientific">Cladocopium goreaui</name>
    <dbReference type="NCBI Taxonomy" id="2562237"/>
    <lineage>
        <taxon>Eukaryota</taxon>
        <taxon>Sar</taxon>
        <taxon>Alveolata</taxon>
        <taxon>Dinophyceae</taxon>
        <taxon>Suessiales</taxon>
        <taxon>Symbiodiniaceae</taxon>
        <taxon>Cladocopium</taxon>
    </lineage>
</organism>
<feature type="region of interest" description="Disordered" evidence="4">
    <location>
        <begin position="473"/>
        <end position="494"/>
    </location>
</feature>
<feature type="domain" description="ABC1 atypical kinase-like" evidence="5">
    <location>
        <begin position="678"/>
        <end position="831"/>
    </location>
</feature>
<dbReference type="Proteomes" id="UP001152797">
    <property type="component" value="Unassembled WGS sequence"/>
</dbReference>
<dbReference type="PROSITE" id="PS50294">
    <property type="entry name" value="WD_REPEATS_REGION"/>
    <property type="match status" value="2"/>
</dbReference>
<dbReference type="PANTHER" id="PTHR19857">
    <property type="entry name" value="MITOCHONDRIAL DIVISION PROTEIN 1-RELATED"/>
    <property type="match status" value="1"/>
</dbReference>
<dbReference type="InterPro" id="IPR036322">
    <property type="entry name" value="WD40_repeat_dom_sf"/>
</dbReference>
<evidence type="ECO:0000313" key="9">
    <source>
        <dbReference type="Proteomes" id="UP001152797"/>
    </source>
</evidence>
<dbReference type="InterPro" id="IPR001680">
    <property type="entry name" value="WD40_rpt"/>
</dbReference>
<feature type="repeat" description="WD" evidence="3">
    <location>
        <begin position="85"/>
        <end position="120"/>
    </location>
</feature>
<feature type="region of interest" description="Disordered" evidence="4">
    <location>
        <begin position="1"/>
        <end position="25"/>
    </location>
</feature>
<evidence type="ECO:0000313" key="8">
    <source>
        <dbReference type="EMBL" id="CAL4801756.1"/>
    </source>
</evidence>
<keyword evidence="9" id="KW-1185">Reference proteome</keyword>
<dbReference type="EMBL" id="CAMXCT030006346">
    <property type="protein sequence ID" value="CAL4801756.1"/>
    <property type="molecule type" value="Genomic_DNA"/>
</dbReference>
<evidence type="ECO:0000256" key="2">
    <source>
        <dbReference type="ARBA" id="ARBA00022737"/>
    </source>
</evidence>
<protein>
    <submittedName>
        <fullName evidence="8">Uncharacterized WD repeat-containing protein C25H1.08c</fullName>
    </submittedName>
</protein>
<dbReference type="InterPro" id="IPR015943">
    <property type="entry name" value="WD40/YVTN_repeat-like_dom_sf"/>
</dbReference>
<keyword evidence="1 3" id="KW-0853">WD repeat</keyword>
<dbReference type="OrthoDB" id="10261640at2759"/>
<evidence type="ECO:0000313" key="6">
    <source>
        <dbReference type="EMBL" id="CAI4014444.1"/>
    </source>
</evidence>
<evidence type="ECO:0000313" key="7">
    <source>
        <dbReference type="EMBL" id="CAL1167819.1"/>
    </source>
</evidence>
<keyword evidence="2" id="KW-0677">Repeat</keyword>
<sequence length="883" mass="95374">MAGQGSGGADQDMDVIGWDGGAEGQELDSEFRTGECLEVEFEDDDELPDDDGDEMGEDEEIGVVPENEIYSDEDAGPHVDDALVKVVHAESVLSVAISPTNRSMLLTGGQDDVAVLWTIEEETGGCKCKERCRLQGHTDSVVDVAFSTDGVYAATGSYDGTVRIWNSGDGSLVQCLEGPSKEVEWILWHPKGHAILAGSNDTMAWMWWAPTGKVMQIFAGHAAGVSCGCWGLGGKVVVTGSEDHGIIVWNPRAGTPQHHIREVHESSVISICSHPESPIVVTGAEDATAKVVQIETGKVLAPLPGHIDSVEAVAFSNSSKGTLLLATGSMDGTVQIWDAKSMDLRCTVKEHFEKGGIVKLKWLPGSTFGNWFCTCSTDKTLRLFNGLSGECLRTLQGHSETVMGLDLAIGEADGKPQLIVASASEDKSCRVFVVALWTAGVEATPSQLSPVAGYGGFGSAGMPTAAYGRPSPALQATGAGLEAPQESPKGSVKPPKFAEAIQHAAACLPVGLASRRVRQHHLQVQGMRLGLDTVLEANSAVCPEIDASKRRNRRFCAEVQNLYKTHKAALALCLSVLLGAGCSAGAGGIFLYQTDPSFERSVRFWRRAGPIVAHYFLERWRGSDDADRAARYQRLHGLYAPEARKVVEELRGMFVKVAQVLSVRPEAVPEEYRNEFRKLQDCAPPARWDPIRHVLERDLGAPVAEVFDQIDQEPLGAASIGQAHRVVWQGRPAVVKVQYPDAAAMLRADFRCLELLLWLVSQDALAIMSQVRHQFATELDYESEANHLRELHAAFQVAPHFQGKVVLPEPIPELTSGHVIGMGYLEGSKLELALRTRLEALGVDLGKQGIGEWLAAQQRNGLSKNFSSQSDGVGRQMLESEAE</sequence>
<reference evidence="7" key="2">
    <citation type="submission" date="2024-04" db="EMBL/GenBank/DDBJ databases">
        <authorList>
            <person name="Chen Y."/>
            <person name="Shah S."/>
            <person name="Dougan E. K."/>
            <person name="Thang M."/>
            <person name="Chan C."/>
        </authorList>
    </citation>
    <scope>NUCLEOTIDE SEQUENCE [LARGE SCALE GENOMIC DNA]</scope>
</reference>
<gene>
    <name evidence="6" type="ORF">C1SCF055_LOCUS39347</name>
</gene>
<dbReference type="EMBL" id="CAMXCT010006346">
    <property type="protein sequence ID" value="CAI4014444.1"/>
    <property type="molecule type" value="Genomic_DNA"/>
</dbReference>
<proteinExistence type="predicted"/>
<reference evidence="6" key="1">
    <citation type="submission" date="2022-10" db="EMBL/GenBank/DDBJ databases">
        <authorList>
            <person name="Chen Y."/>
            <person name="Dougan E. K."/>
            <person name="Chan C."/>
            <person name="Rhodes N."/>
            <person name="Thang M."/>
        </authorList>
    </citation>
    <scope>NUCLEOTIDE SEQUENCE</scope>
</reference>
<dbReference type="Pfam" id="PF03109">
    <property type="entry name" value="ABC1"/>
    <property type="match status" value="1"/>
</dbReference>
<feature type="repeat" description="WD" evidence="3">
    <location>
        <begin position="303"/>
        <end position="347"/>
    </location>
</feature>
<name>A0A9P1GKX0_9DINO</name>